<dbReference type="InterPro" id="IPR052177">
    <property type="entry name" value="Divisome_Glycosyl_Hydrolase"/>
</dbReference>
<dbReference type="PROSITE" id="PS50853">
    <property type="entry name" value="FN3"/>
    <property type="match status" value="1"/>
</dbReference>
<sequence>MKFFNYLSSALLLTLFLNNAQAQQSIIPKREFRGVWVATVVNIDWPTKPGLTTKQQKDEFIKLLNEHQRQGINAIMFQIRPATDAFYAKSEEPWSQYLTGKQGQAPNPFYDPLQFAIEECHKRGMELHAWFNPYRASFDGKEETISANHITKNKPEWFFKYDGKKLFNPGLPEVRAYINKIILNVVDNYDIDGVHFDDYFYPYAIKGQVIDDTEAFILHNNGIKDIKDWRRYNVDELIHQLSDSIHAHKAYMKFGISPFGIWKNKSQDPQGSETFGGDSYYGLYADSKKWVQKGWVDYINPQIYWSFETKAAPYNKLVDWWSENSFGRHLYIGQGAYRINATKDLSWKSPTQFTRQISYNRLNSRVQGSVFFSSKSLTNNPLGIADTLANKYYRSLSLPPLMLWLDSVAPNKPQNLLAVEDDKGILLSWKLPLVSKTIGKDKTYGFVVYRFNEGEEMNLDNASNMKAIYYGDITSWEDRGVEKGKTYTYVVTTLDRVKNESEPSTPFIISVKTGKTNPKP</sequence>
<dbReference type="InterPro" id="IPR013783">
    <property type="entry name" value="Ig-like_fold"/>
</dbReference>
<dbReference type="Gene3D" id="2.60.40.10">
    <property type="entry name" value="Immunoglobulins"/>
    <property type="match status" value="1"/>
</dbReference>
<evidence type="ECO:0000313" key="5">
    <source>
        <dbReference type="Proteomes" id="UP000308181"/>
    </source>
</evidence>
<keyword evidence="1 2" id="KW-0732">Signal</keyword>
<dbReference type="RefSeq" id="WP_136825195.1">
    <property type="nucleotide sequence ID" value="NZ_SWBP01000001.1"/>
</dbReference>
<dbReference type="EMBL" id="SWBP01000001">
    <property type="protein sequence ID" value="TKC00990.1"/>
    <property type="molecule type" value="Genomic_DNA"/>
</dbReference>
<dbReference type="OrthoDB" id="9773203at2"/>
<evidence type="ECO:0000313" key="4">
    <source>
        <dbReference type="EMBL" id="TKC00990.1"/>
    </source>
</evidence>
<reference evidence="4 5" key="1">
    <citation type="submission" date="2019-04" db="EMBL/GenBank/DDBJ databases">
        <title>Pedobacter sp. AR-3-17 sp. nov., isolated from Arctic soil.</title>
        <authorList>
            <person name="Dahal R.H."/>
            <person name="Kim D.-U."/>
        </authorList>
    </citation>
    <scope>NUCLEOTIDE SEQUENCE [LARGE SCALE GENOMIC DNA]</scope>
    <source>
        <strain evidence="4 5">AR-3-17</strain>
    </source>
</reference>
<name>A0A4U1C524_9SPHI</name>
<dbReference type="PANTHER" id="PTHR43405">
    <property type="entry name" value="GLYCOSYL HYDROLASE DIGH"/>
    <property type="match status" value="1"/>
</dbReference>
<dbReference type="InterPro" id="IPR036116">
    <property type="entry name" value="FN3_sf"/>
</dbReference>
<comment type="caution">
    <text evidence="4">The sequence shown here is derived from an EMBL/GenBank/DDBJ whole genome shotgun (WGS) entry which is preliminary data.</text>
</comment>
<dbReference type="InterPro" id="IPR003790">
    <property type="entry name" value="GHL10"/>
</dbReference>
<keyword evidence="5" id="KW-1185">Reference proteome</keyword>
<organism evidence="4 5">
    <name type="scientific">Pedobacter cryophilus</name>
    <dbReference type="NCBI Taxonomy" id="2571271"/>
    <lineage>
        <taxon>Bacteria</taxon>
        <taxon>Pseudomonadati</taxon>
        <taxon>Bacteroidota</taxon>
        <taxon>Sphingobacteriia</taxon>
        <taxon>Sphingobacteriales</taxon>
        <taxon>Sphingobacteriaceae</taxon>
        <taxon>Pedobacter</taxon>
    </lineage>
</organism>
<accession>A0A4U1C524</accession>
<keyword evidence="4" id="KW-0378">Hydrolase</keyword>
<dbReference type="SUPFAM" id="SSF51445">
    <property type="entry name" value="(Trans)glycosidases"/>
    <property type="match status" value="1"/>
</dbReference>
<dbReference type="AlphaFoldDB" id="A0A4U1C524"/>
<protein>
    <submittedName>
        <fullName evidence="4">Glycoside hydrolase</fullName>
    </submittedName>
</protein>
<dbReference type="Pfam" id="PF02638">
    <property type="entry name" value="GHL10"/>
    <property type="match status" value="1"/>
</dbReference>
<dbReference type="PANTHER" id="PTHR43405:SF1">
    <property type="entry name" value="GLYCOSYL HYDROLASE DIGH"/>
    <property type="match status" value="1"/>
</dbReference>
<proteinExistence type="predicted"/>
<feature type="signal peptide" evidence="2">
    <location>
        <begin position="1"/>
        <end position="22"/>
    </location>
</feature>
<evidence type="ECO:0000256" key="2">
    <source>
        <dbReference type="SAM" id="SignalP"/>
    </source>
</evidence>
<dbReference type="Gene3D" id="3.20.20.80">
    <property type="entry name" value="Glycosidases"/>
    <property type="match status" value="1"/>
</dbReference>
<feature type="chain" id="PRO_5020349833" evidence="2">
    <location>
        <begin position="23"/>
        <end position="520"/>
    </location>
</feature>
<feature type="domain" description="Fibronectin type-III" evidence="3">
    <location>
        <begin position="409"/>
        <end position="516"/>
    </location>
</feature>
<dbReference type="InterPro" id="IPR003961">
    <property type="entry name" value="FN3_dom"/>
</dbReference>
<evidence type="ECO:0000256" key="1">
    <source>
        <dbReference type="ARBA" id="ARBA00022729"/>
    </source>
</evidence>
<dbReference type="Proteomes" id="UP000308181">
    <property type="component" value="Unassembled WGS sequence"/>
</dbReference>
<gene>
    <name evidence="4" type="ORF">FA046_04760</name>
</gene>
<dbReference type="InterPro" id="IPR017853">
    <property type="entry name" value="GH"/>
</dbReference>
<dbReference type="GO" id="GO:0016787">
    <property type="term" value="F:hydrolase activity"/>
    <property type="evidence" value="ECO:0007669"/>
    <property type="project" value="UniProtKB-KW"/>
</dbReference>
<evidence type="ECO:0000259" key="3">
    <source>
        <dbReference type="PROSITE" id="PS50853"/>
    </source>
</evidence>
<dbReference type="SUPFAM" id="SSF49265">
    <property type="entry name" value="Fibronectin type III"/>
    <property type="match status" value="1"/>
</dbReference>